<proteinExistence type="predicted"/>
<accession>A0ABS2KU31</accession>
<keyword evidence="1" id="KW-0223">Dioxygenase</keyword>
<reference evidence="1 2" key="1">
    <citation type="submission" date="2021-01" db="EMBL/GenBank/DDBJ databases">
        <title>Genomics of switchgrass bacterial isolates.</title>
        <authorList>
            <person name="Shade A."/>
        </authorList>
    </citation>
    <scope>NUCLEOTIDE SEQUENCE [LARGE SCALE GENOMIC DNA]</scope>
    <source>
        <strain evidence="1 2">PvP111</strain>
    </source>
</reference>
<comment type="caution">
    <text evidence="1">The sequence shown here is derived from an EMBL/GenBank/DDBJ whole genome shotgun (WGS) entry which is preliminary data.</text>
</comment>
<organism evidence="1 2">
    <name type="scientific">Rhodococcoides corynebacterioides</name>
    <dbReference type="NCBI Taxonomy" id="53972"/>
    <lineage>
        <taxon>Bacteria</taxon>
        <taxon>Bacillati</taxon>
        <taxon>Actinomycetota</taxon>
        <taxon>Actinomycetes</taxon>
        <taxon>Mycobacteriales</taxon>
        <taxon>Nocardiaceae</taxon>
        <taxon>Rhodococcoides</taxon>
    </lineage>
</organism>
<evidence type="ECO:0000313" key="1">
    <source>
        <dbReference type="EMBL" id="MBM7415448.1"/>
    </source>
</evidence>
<dbReference type="InterPro" id="IPR008775">
    <property type="entry name" value="Phytyl_CoA_dOase-like"/>
</dbReference>
<dbReference type="PANTHER" id="PTHR21308:SF8">
    <property type="entry name" value="PHYTANOYL-COA DIOXYGENASE FAMILY PROTEIN (AFU_ORTHOLOGUE AFUA_2G09620)"/>
    <property type="match status" value="1"/>
</dbReference>
<dbReference type="EMBL" id="JAFBBK010000001">
    <property type="protein sequence ID" value="MBM7415448.1"/>
    <property type="molecule type" value="Genomic_DNA"/>
</dbReference>
<protein>
    <submittedName>
        <fullName evidence="1">Ectoine hydroxylase-related dioxygenase (Phytanoyl-CoA dioxygenase family)</fullName>
    </submittedName>
</protein>
<dbReference type="Gene3D" id="2.60.120.620">
    <property type="entry name" value="q2cbj1_9rhob like domain"/>
    <property type="match status" value="1"/>
</dbReference>
<dbReference type="Proteomes" id="UP000703038">
    <property type="component" value="Unassembled WGS sequence"/>
</dbReference>
<dbReference type="RefSeq" id="WP_204868491.1">
    <property type="nucleotide sequence ID" value="NZ_JAFBBK010000001.1"/>
</dbReference>
<dbReference type="GO" id="GO:0051213">
    <property type="term" value="F:dioxygenase activity"/>
    <property type="evidence" value="ECO:0007669"/>
    <property type="project" value="UniProtKB-KW"/>
</dbReference>
<keyword evidence="1" id="KW-0560">Oxidoreductase</keyword>
<name>A0ABS2KU31_9NOCA</name>
<keyword evidence="2" id="KW-1185">Reference proteome</keyword>
<dbReference type="InterPro" id="IPR047128">
    <property type="entry name" value="PhyH"/>
</dbReference>
<dbReference type="SUPFAM" id="SSF51197">
    <property type="entry name" value="Clavaminate synthase-like"/>
    <property type="match status" value="1"/>
</dbReference>
<gene>
    <name evidence="1" type="ORF">JOE42_002181</name>
</gene>
<sequence length="394" mass="43135">MTSNISSHSHRADRLRAADCDIENFRALVSESTQLADHPHASDVVQNVLVYDGPDLARRATDDQVRADIQDELADALLNGPGIVVFRAAFTVDHAVAETTRTYRDIIREQHERGVSNGDHFAKPGANDRIWSALQKLAIAEPEQFARYYSNDLLALVAEAWLGPMYQVTSAINVVNPGGAAQNPHRDYHLGFMSTDTAAAFRAHIHRLSPALTLQGAVAHCDMPIESGPTMYLPHSQKFEAGYIAFNLPEFREYFAENHIQLPLREGDAVFFNPALFHAAGHNTSTDIFRMANLLQISSPFGRALDSVDRQTIVSALYPTLVDWTAQGRERDVANVIAASAEGYAFPSNLDLDQPISGLAGETHAELVRRALATGLAAAEFDAAAADLFARHRA</sequence>
<dbReference type="PANTHER" id="PTHR21308">
    <property type="entry name" value="PHYTANOYL-COA ALPHA-HYDROXYLASE"/>
    <property type="match status" value="1"/>
</dbReference>
<dbReference type="Pfam" id="PF05721">
    <property type="entry name" value="PhyH"/>
    <property type="match status" value="1"/>
</dbReference>
<evidence type="ECO:0000313" key="2">
    <source>
        <dbReference type="Proteomes" id="UP000703038"/>
    </source>
</evidence>